<feature type="DNA-binding region" description="H-T-H motif" evidence="6">
    <location>
        <begin position="40"/>
        <end position="59"/>
    </location>
</feature>
<keyword evidence="3" id="KW-0805">Transcription regulation</keyword>
<dbReference type="InterPro" id="IPR009057">
    <property type="entry name" value="Homeodomain-like_sf"/>
</dbReference>
<dbReference type="SUPFAM" id="SSF48498">
    <property type="entry name" value="Tetracyclin repressor-like, C-terminal domain"/>
    <property type="match status" value="1"/>
</dbReference>
<evidence type="ECO:0000256" key="5">
    <source>
        <dbReference type="ARBA" id="ARBA00023163"/>
    </source>
</evidence>
<keyword evidence="2" id="KW-0678">Repressor</keyword>
<sequence>MPESKTKTRAGRPLKPLITRDAAVRAAIKVIDRDGLEALSVQAVARAMKVSAPSLYYHFKDKDELLELVALELLREVGANADKDACWEDRMVGLSLATRRVILRHANAAPLMLRFFPRRLMLSAYEHALADCPFPAQHHIVISEAIEKLTYGSSLFAAAAATYHTPAIPAFDVERFPLFARAISSGPGDEEAIFVESLRSLIDGFRARYGPK</sequence>
<dbReference type="InterPro" id="IPR036271">
    <property type="entry name" value="Tet_transcr_reg_TetR-rel_C_sf"/>
</dbReference>
<organism evidence="8 9">
    <name type="scientific">Novosphingobium kunmingense</name>
    <dbReference type="NCBI Taxonomy" id="1211806"/>
    <lineage>
        <taxon>Bacteria</taxon>
        <taxon>Pseudomonadati</taxon>
        <taxon>Pseudomonadota</taxon>
        <taxon>Alphaproteobacteria</taxon>
        <taxon>Sphingomonadales</taxon>
        <taxon>Sphingomonadaceae</taxon>
        <taxon>Novosphingobium</taxon>
    </lineage>
</organism>
<gene>
    <name evidence="8" type="ORF">B0I00_2396</name>
</gene>
<comment type="caution">
    <text evidence="8">The sequence shown here is derived from an EMBL/GenBank/DDBJ whole genome shotgun (WGS) entry which is preliminary data.</text>
</comment>
<dbReference type="InterPro" id="IPR050109">
    <property type="entry name" value="HTH-type_TetR-like_transc_reg"/>
</dbReference>
<dbReference type="Proteomes" id="UP000232587">
    <property type="component" value="Unassembled WGS sequence"/>
</dbReference>
<evidence type="ECO:0000259" key="7">
    <source>
        <dbReference type="PROSITE" id="PS50977"/>
    </source>
</evidence>
<dbReference type="OrthoDB" id="4541465at2"/>
<keyword evidence="9" id="KW-1185">Reference proteome</keyword>
<dbReference type="GO" id="GO:0003700">
    <property type="term" value="F:DNA-binding transcription factor activity"/>
    <property type="evidence" value="ECO:0007669"/>
    <property type="project" value="TreeGrafter"/>
</dbReference>
<dbReference type="PRINTS" id="PR00455">
    <property type="entry name" value="HTHTETR"/>
</dbReference>
<dbReference type="Pfam" id="PF02909">
    <property type="entry name" value="TetR_C_1"/>
    <property type="match status" value="1"/>
</dbReference>
<dbReference type="PANTHER" id="PTHR30055:SF151">
    <property type="entry name" value="TRANSCRIPTIONAL REGULATORY PROTEIN"/>
    <property type="match status" value="1"/>
</dbReference>
<dbReference type="PRINTS" id="PR00400">
    <property type="entry name" value="TETREPRESSOR"/>
</dbReference>
<dbReference type="GO" id="GO:0045892">
    <property type="term" value="P:negative regulation of DNA-templated transcription"/>
    <property type="evidence" value="ECO:0007669"/>
    <property type="project" value="InterPro"/>
</dbReference>
<dbReference type="SUPFAM" id="SSF46689">
    <property type="entry name" value="Homeodomain-like"/>
    <property type="match status" value="1"/>
</dbReference>
<comment type="function">
    <text evidence="1">TetR is the repressor of the tetracycline resistance element; its N-terminal region forms a helix-turn-helix structure and binds DNA. Binding of tetracycline to TetR reduces the repressor affinity for the tetracycline resistance gene (tetA) promoter operator sites.</text>
</comment>
<dbReference type="InterPro" id="IPR001647">
    <property type="entry name" value="HTH_TetR"/>
</dbReference>
<dbReference type="RefSeq" id="WP_100867586.1">
    <property type="nucleotide sequence ID" value="NZ_PHUF01000004.1"/>
</dbReference>
<proteinExistence type="predicted"/>
<evidence type="ECO:0000313" key="8">
    <source>
        <dbReference type="EMBL" id="PKB14795.1"/>
    </source>
</evidence>
<evidence type="ECO:0000313" key="9">
    <source>
        <dbReference type="Proteomes" id="UP000232587"/>
    </source>
</evidence>
<dbReference type="InterPro" id="IPR023772">
    <property type="entry name" value="DNA-bd_HTH_TetR-type_CS"/>
</dbReference>
<evidence type="ECO:0000256" key="1">
    <source>
        <dbReference type="ARBA" id="ARBA00002856"/>
    </source>
</evidence>
<dbReference type="EMBL" id="PHUF01000004">
    <property type="protein sequence ID" value="PKB14795.1"/>
    <property type="molecule type" value="Genomic_DNA"/>
</dbReference>
<evidence type="ECO:0000256" key="3">
    <source>
        <dbReference type="ARBA" id="ARBA00023015"/>
    </source>
</evidence>
<name>A0A2N0H767_9SPHN</name>
<dbReference type="PROSITE" id="PS50977">
    <property type="entry name" value="HTH_TETR_2"/>
    <property type="match status" value="1"/>
</dbReference>
<accession>A0A2N0H767</accession>
<dbReference type="InterPro" id="IPR003012">
    <property type="entry name" value="Tet_transcr_reg_TetR"/>
</dbReference>
<dbReference type="Pfam" id="PF00440">
    <property type="entry name" value="TetR_N"/>
    <property type="match status" value="1"/>
</dbReference>
<reference evidence="8 9" key="1">
    <citation type="submission" date="2017-11" db="EMBL/GenBank/DDBJ databases">
        <title>Genomic Encyclopedia of Type Strains, Phase III (KMG-III): the genomes of soil and plant-associated and newly described type strains.</title>
        <authorList>
            <person name="Whitman W."/>
        </authorList>
    </citation>
    <scope>NUCLEOTIDE SEQUENCE [LARGE SCALE GENOMIC DNA]</scope>
    <source>
        <strain evidence="8 9">CGMCC 1.12274</strain>
    </source>
</reference>
<dbReference type="GO" id="GO:0000976">
    <property type="term" value="F:transcription cis-regulatory region binding"/>
    <property type="evidence" value="ECO:0007669"/>
    <property type="project" value="TreeGrafter"/>
</dbReference>
<keyword evidence="4 6" id="KW-0238">DNA-binding</keyword>
<evidence type="ECO:0000256" key="6">
    <source>
        <dbReference type="PROSITE-ProRule" id="PRU00335"/>
    </source>
</evidence>
<dbReference type="GO" id="GO:0046677">
    <property type="term" value="P:response to antibiotic"/>
    <property type="evidence" value="ECO:0007669"/>
    <property type="project" value="InterPro"/>
</dbReference>
<dbReference type="InterPro" id="IPR004111">
    <property type="entry name" value="Repressor_TetR_C"/>
</dbReference>
<evidence type="ECO:0000256" key="4">
    <source>
        <dbReference type="ARBA" id="ARBA00023125"/>
    </source>
</evidence>
<keyword evidence="5" id="KW-0804">Transcription</keyword>
<protein>
    <submittedName>
        <fullName evidence="8">TetR family transcriptional regulator</fullName>
    </submittedName>
</protein>
<dbReference type="PROSITE" id="PS01081">
    <property type="entry name" value="HTH_TETR_1"/>
    <property type="match status" value="1"/>
</dbReference>
<feature type="domain" description="HTH tetR-type" evidence="7">
    <location>
        <begin position="17"/>
        <end position="77"/>
    </location>
</feature>
<evidence type="ECO:0000256" key="2">
    <source>
        <dbReference type="ARBA" id="ARBA00022491"/>
    </source>
</evidence>
<dbReference type="PANTHER" id="PTHR30055">
    <property type="entry name" value="HTH-TYPE TRANSCRIPTIONAL REGULATOR RUTR"/>
    <property type="match status" value="1"/>
</dbReference>
<dbReference type="AlphaFoldDB" id="A0A2N0H767"/>
<dbReference type="Gene3D" id="1.10.357.10">
    <property type="entry name" value="Tetracycline Repressor, domain 2"/>
    <property type="match status" value="1"/>
</dbReference>